<dbReference type="OrthoDB" id="10469175at2759"/>
<keyword evidence="2" id="KW-1185">Reference proteome</keyword>
<sequence>MALGGPSLRFGSERGAEQLHTRFPKVHKYANAFHEAHKISQFTSLCVRSAQLSLMFNSSESRSVCDVDQIIRFSQQSEYTFIEIFYEKSRQRVFVYEAACMFLVRN</sequence>
<dbReference type="AlphaFoldDB" id="A0A8X6XEE0"/>
<reference evidence="1" key="1">
    <citation type="submission" date="2020-08" db="EMBL/GenBank/DDBJ databases">
        <title>Multicomponent nature underlies the extraordinary mechanical properties of spider dragline silk.</title>
        <authorList>
            <person name="Kono N."/>
            <person name="Nakamura H."/>
            <person name="Mori M."/>
            <person name="Yoshida Y."/>
            <person name="Ohtoshi R."/>
            <person name="Malay A.D."/>
            <person name="Moran D.A.P."/>
            <person name="Tomita M."/>
            <person name="Numata K."/>
            <person name="Arakawa K."/>
        </authorList>
    </citation>
    <scope>NUCLEOTIDE SEQUENCE</scope>
</reference>
<organism evidence="1 2">
    <name type="scientific">Trichonephila inaurata madagascariensis</name>
    <dbReference type="NCBI Taxonomy" id="2747483"/>
    <lineage>
        <taxon>Eukaryota</taxon>
        <taxon>Metazoa</taxon>
        <taxon>Ecdysozoa</taxon>
        <taxon>Arthropoda</taxon>
        <taxon>Chelicerata</taxon>
        <taxon>Arachnida</taxon>
        <taxon>Araneae</taxon>
        <taxon>Araneomorphae</taxon>
        <taxon>Entelegynae</taxon>
        <taxon>Araneoidea</taxon>
        <taxon>Nephilidae</taxon>
        <taxon>Trichonephila</taxon>
        <taxon>Trichonephila inaurata</taxon>
    </lineage>
</organism>
<dbReference type="Proteomes" id="UP000886998">
    <property type="component" value="Unassembled WGS sequence"/>
</dbReference>
<evidence type="ECO:0000313" key="1">
    <source>
        <dbReference type="EMBL" id="GFY51838.1"/>
    </source>
</evidence>
<dbReference type="EMBL" id="BMAV01008339">
    <property type="protein sequence ID" value="GFY51838.1"/>
    <property type="molecule type" value="Genomic_DNA"/>
</dbReference>
<accession>A0A8X6XEE0</accession>
<gene>
    <name evidence="1" type="ORF">TNIN_84261</name>
</gene>
<protein>
    <submittedName>
        <fullName evidence="1">Uncharacterized protein</fullName>
    </submittedName>
</protein>
<proteinExistence type="predicted"/>
<comment type="caution">
    <text evidence="1">The sequence shown here is derived from an EMBL/GenBank/DDBJ whole genome shotgun (WGS) entry which is preliminary data.</text>
</comment>
<name>A0A8X6XEE0_9ARAC</name>
<evidence type="ECO:0000313" key="2">
    <source>
        <dbReference type="Proteomes" id="UP000886998"/>
    </source>
</evidence>